<dbReference type="Proteomes" id="UP000717364">
    <property type="component" value="Unassembled WGS sequence"/>
</dbReference>
<organism evidence="2 3">
    <name type="scientific">Leptothoe spongobia TAU-MAC 1115</name>
    <dbReference type="NCBI Taxonomy" id="1967444"/>
    <lineage>
        <taxon>Bacteria</taxon>
        <taxon>Bacillati</taxon>
        <taxon>Cyanobacteriota</taxon>
        <taxon>Cyanophyceae</taxon>
        <taxon>Nodosilineales</taxon>
        <taxon>Cymatolegaceae</taxon>
        <taxon>Leptothoe</taxon>
        <taxon>Leptothoe spongobia</taxon>
    </lineage>
</organism>
<evidence type="ECO:0000313" key="2">
    <source>
        <dbReference type="EMBL" id="MBT9313903.1"/>
    </source>
</evidence>
<feature type="region of interest" description="Disordered" evidence="1">
    <location>
        <begin position="30"/>
        <end position="75"/>
    </location>
</feature>
<name>A0A947GG23_9CYAN</name>
<evidence type="ECO:0000313" key="3">
    <source>
        <dbReference type="Proteomes" id="UP000717364"/>
    </source>
</evidence>
<feature type="compositionally biased region" description="Polar residues" evidence="1">
    <location>
        <begin position="59"/>
        <end position="75"/>
    </location>
</feature>
<reference evidence="2" key="1">
    <citation type="submission" date="2020-11" db="EMBL/GenBank/DDBJ databases">
        <authorList>
            <person name="Konstantinou D."/>
            <person name="Gkelis S."/>
            <person name="Popin R."/>
            <person name="Fewer D."/>
            <person name="Sivonen K."/>
        </authorList>
    </citation>
    <scope>NUCLEOTIDE SEQUENCE</scope>
    <source>
        <strain evidence="2">TAU-MAC 1115</strain>
    </source>
</reference>
<dbReference type="AlphaFoldDB" id="A0A947GG23"/>
<sequence>MDKRHQLRQSAVADFMQSLEHLDELLGEPLVGEREENVLPDSGSKASEPENAKVLPLSSHATQNIQTTQPSSQQS</sequence>
<gene>
    <name evidence="2" type="ORF">IXB50_00500</name>
</gene>
<dbReference type="EMBL" id="JADOES010000001">
    <property type="protein sequence ID" value="MBT9313903.1"/>
    <property type="molecule type" value="Genomic_DNA"/>
</dbReference>
<comment type="caution">
    <text evidence="2">The sequence shown here is derived from an EMBL/GenBank/DDBJ whole genome shotgun (WGS) entry which is preliminary data.</text>
</comment>
<evidence type="ECO:0000256" key="1">
    <source>
        <dbReference type="SAM" id="MobiDB-lite"/>
    </source>
</evidence>
<dbReference type="RefSeq" id="WP_215606967.1">
    <property type="nucleotide sequence ID" value="NZ_JADOES010000001.1"/>
</dbReference>
<accession>A0A947GG23</accession>
<reference evidence="2" key="2">
    <citation type="journal article" date="2021" name="Mar. Drugs">
        <title>Genome Reduction and Secondary Metabolism of the Marine Sponge-Associated Cyanobacterium Leptothoe.</title>
        <authorList>
            <person name="Konstantinou D."/>
            <person name="Popin R.V."/>
            <person name="Fewer D.P."/>
            <person name="Sivonen K."/>
            <person name="Gkelis S."/>
        </authorList>
    </citation>
    <scope>NUCLEOTIDE SEQUENCE</scope>
    <source>
        <strain evidence="2">TAU-MAC 1115</strain>
    </source>
</reference>
<protein>
    <submittedName>
        <fullName evidence="2">Uncharacterized protein</fullName>
    </submittedName>
</protein>
<proteinExistence type="predicted"/>
<keyword evidence="3" id="KW-1185">Reference proteome</keyword>